<dbReference type="InterPro" id="IPR011008">
    <property type="entry name" value="Dimeric_a/b-barrel"/>
</dbReference>
<feature type="domain" description="ABM" evidence="1">
    <location>
        <begin position="4"/>
        <end position="93"/>
    </location>
</feature>
<dbReference type="Gene3D" id="3.30.70.100">
    <property type="match status" value="1"/>
</dbReference>
<dbReference type="GO" id="GO:0004497">
    <property type="term" value="F:monooxygenase activity"/>
    <property type="evidence" value="ECO:0007669"/>
    <property type="project" value="UniProtKB-KW"/>
</dbReference>
<keyword evidence="2" id="KW-0614">Plasmid</keyword>
<keyword evidence="3" id="KW-1185">Reference proteome</keyword>
<geneLocation type="plasmid" evidence="2 3">
    <name>unnamed</name>
</geneLocation>
<sequence length="103" mass="10996">MNKYGLHGKLKATSGNGEKLASILLEASKLVSTAPGCHLYIISKDNVDENAVWVTEIWDSKEDHDNSLLVAGVKELISQAIPLLDGKPEKGQELDVLGGAGIK</sequence>
<dbReference type="SUPFAM" id="SSF54909">
    <property type="entry name" value="Dimeric alpha+beta barrel"/>
    <property type="match status" value="1"/>
</dbReference>
<dbReference type="PROSITE" id="PS51725">
    <property type="entry name" value="ABM"/>
    <property type="match status" value="1"/>
</dbReference>
<name>A0A7L7L1D4_9BACT</name>
<evidence type="ECO:0000313" key="2">
    <source>
        <dbReference type="EMBL" id="QMU26603.1"/>
    </source>
</evidence>
<evidence type="ECO:0000259" key="1">
    <source>
        <dbReference type="PROSITE" id="PS51725"/>
    </source>
</evidence>
<dbReference type="Proteomes" id="UP000514509">
    <property type="component" value="Plasmid unnamed"/>
</dbReference>
<dbReference type="EMBL" id="CP055152">
    <property type="protein sequence ID" value="QMU26603.1"/>
    <property type="molecule type" value="Genomic_DNA"/>
</dbReference>
<protein>
    <submittedName>
        <fullName evidence="2">Antibiotic biosynthesis monooxygenase</fullName>
    </submittedName>
</protein>
<proteinExistence type="predicted"/>
<evidence type="ECO:0000313" key="3">
    <source>
        <dbReference type="Proteomes" id="UP000514509"/>
    </source>
</evidence>
<keyword evidence="2" id="KW-0503">Monooxygenase</keyword>
<reference evidence="2 3" key="2">
    <citation type="submission" date="2020-08" db="EMBL/GenBank/DDBJ databases">
        <title>Adhaeribacter dokdonensis sp. nov., isolated from the rhizosphere of Elymus tsukushiensis, a plant native to the Dokdo Islands, Republic of Korea.</title>
        <authorList>
            <person name="Ghim S.Y."/>
        </authorList>
    </citation>
    <scope>NUCLEOTIDE SEQUENCE [LARGE SCALE GENOMIC DNA]</scope>
    <source>
        <strain evidence="2 3">KUDC8001</strain>
        <plasmid evidence="2 3">unnamed</plasmid>
    </source>
</reference>
<dbReference type="InterPro" id="IPR007138">
    <property type="entry name" value="ABM_dom"/>
</dbReference>
<organism evidence="2 3">
    <name type="scientific">Adhaeribacter radiodurans</name>
    <dbReference type="NCBI Taxonomy" id="2745197"/>
    <lineage>
        <taxon>Bacteria</taxon>
        <taxon>Pseudomonadati</taxon>
        <taxon>Bacteroidota</taxon>
        <taxon>Cytophagia</taxon>
        <taxon>Cytophagales</taxon>
        <taxon>Hymenobacteraceae</taxon>
        <taxon>Adhaeribacter</taxon>
    </lineage>
</organism>
<reference evidence="2 3" key="1">
    <citation type="submission" date="2020-06" db="EMBL/GenBank/DDBJ databases">
        <authorList>
            <person name="Hwang Y.J."/>
        </authorList>
    </citation>
    <scope>NUCLEOTIDE SEQUENCE [LARGE SCALE GENOMIC DNA]</scope>
    <source>
        <strain evidence="2 3">KUDC8001</strain>
        <plasmid evidence="2 3">unnamed</plasmid>
    </source>
</reference>
<dbReference type="RefSeq" id="WP_182411421.1">
    <property type="nucleotide sequence ID" value="NZ_CP055152.1"/>
</dbReference>
<keyword evidence="2" id="KW-0560">Oxidoreductase</keyword>
<dbReference type="AlphaFoldDB" id="A0A7L7L1D4"/>
<accession>A0A7L7L1D4</accession>
<gene>
    <name evidence="2" type="ORF">HUW48_00595</name>
</gene>
<dbReference type="KEGG" id="add:HUW48_00595"/>
<dbReference type="Pfam" id="PF03992">
    <property type="entry name" value="ABM"/>
    <property type="match status" value="1"/>
</dbReference>